<evidence type="ECO:0000313" key="1">
    <source>
        <dbReference type="EMBL" id="GFH19940.1"/>
    </source>
</evidence>
<dbReference type="GO" id="GO:0060294">
    <property type="term" value="P:cilium movement involved in cell motility"/>
    <property type="evidence" value="ECO:0007669"/>
    <property type="project" value="InterPro"/>
</dbReference>
<dbReference type="AlphaFoldDB" id="A0A699ZF91"/>
<evidence type="ECO:0000313" key="2">
    <source>
        <dbReference type="Proteomes" id="UP000485058"/>
    </source>
</evidence>
<feature type="non-terminal residue" evidence="1">
    <location>
        <position position="78"/>
    </location>
</feature>
<dbReference type="EMBL" id="BLLF01001545">
    <property type="protein sequence ID" value="GFH19940.1"/>
    <property type="molecule type" value="Genomic_DNA"/>
</dbReference>
<feature type="non-terminal residue" evidence="1">
    <location>
        <position position="1"/>
    </location>
</feature>
<accession>A0A699ZF91</accession>
<dbReference type="InterPro" id="IPR039586">
    <property type="entry name" value="CFAP46"/>
</dbReference>
<comment type="caution">
    <text evidence="1">The sequence shown here is derived from an EMBL/GenBank/DDBJ whole genome shotgun (WGS) entry which is preliminary data.</text>
</comment>
<keyword evidence="2" id="KW-1185">Reference proteome</keyword>
<dbReference type="PANTHER" id="PTHR15977">
    <property type="entry name" value="CILIA- AND FLAGELLA-ASSOCIATED PROTEIN 46"/>
    <property type="match status" value="1"/>
</dbReference>
<organism evidence="1 2">
    <name type="scientific">Haematococcus lacustris</name>
    <name type="common">Green alga</name>
    <name type="synonym">Haematococcus pluvialis</name>
    <dbReference type="NCBI Taxonomy" id="44745"/>
    <lineage>
        <taxon>Eukaryota</taxon>
        <taxon>Viridiplantae</taxon>
        <taxon>Chlorophyta</taxon>
        <taxon>core chlorophytes</taxon>
        <taxon>Chlorophyceae</taxon>
        <taxon>CS clade</taxon>
        <taxon>Chlamydomonadales</taxon>
        <taxon>Haematococcaceae</taxon>
        <taxon>Haematococcus</taxon>
    </lineage>
</organism>
<reference evidence="1 2" key="1">
    <citation type="submission" date="2020-02" db="EMBL/GenBank/DDBJ databases">
        <title>Draft genome sequence of Haematococcus lacustris strain NIES-144.</title>
        <authorList>
            <person name="Morimoto D."/>
            <person name="Nakagawa S."/>
            <person name="Yoshida T."/>
            <person name="Sawayama S."/>
        </authorList>
    </citation>
    <scope>NUCLEOTIDE SEQUENCE [LARGE SCALE GENOMIC DNA]</scope>
    <source>
        <strain evidence="1 2">NIES-144</strain>
    </source>
</reference>
<dbReference type="Proteomes" id="UP000485058">
    <property type="component" value="Unassembled WGS sequence"/>
</dbReference>
<name>A0A699ZF91_HAELA</name>
<gene>
    <name evidence="1" type="ORF">HaLaN_16977</name>
</gene>
<sequence length="78" mass="8705">PNLRKHVKRAFNSAARALEVIDSPKHRLRVQLHLEAAKCDAAEDSLIKAAQEVTKAKSLDYVATAAEQAQFRRARPLD</sequence>
<dbReference type="GO" id="GO:0035082">
    <property type="term" value="P:axoneme assembly"/>
    <property type="evidence" value="ECO:0007669"/>
    <property type="project" value="InterPro"/>
</dbReference>
<protein>
    <submittedName>
        <fullName evidence="1">Uncharacterized protein</fullName>
    </submittedName>
</protein>
<dbReference type="PANTHER" id="PTHR15977:SF15">
    <property type="entry name" value="CILIA- AND FLAGELLA-ASSOCIATED PROTEIN 46"/>
    <property type="match status" value="1"/>
</dbReference>
<proteinExistence type="predicted"/>